<keyword evidence="1" id="KW-0694">RNA-binding</keyword>
<keyword evidence="5" id="KW-1185">Reference proteome</keyword>
<reference evidence="4 5" key="1">
    <citation type="submission" date="2020-12" db="EMBL/GenBank/DDBJ databases">
        <title>Metabolic potential, ecology and presence of endohyphal bacteria is reflected in genomic diversity of Mucoromycotina.</title>
        <authorList>
            <person name="Muszewska A."/>
            <person name="Okrasinska A."/>
            <person name="Steczkiewicz K."/>
            <person name="Drgas O."/>
            <person name="Orlowska M."/>
            <person name="Perlinska-Lenart U."/>
            <person name="Aleksandrzak-Piekarczyk T."/>
            <person name="Szatraj K."/>
            <person name="Zielenkiewicz U."/>
            <person name="Pilsyk S."/>
            <person name="Malc E."/>
            <person name="Mieczkowski P."/>
            <person name="Kruszewska J.S."/>
            <person name="Biernat P."/>
            <person name="Pawlowska J."/>
        </authorList>
    </citation>
    <scope>NUCLEOTIDE SEQUENCE [LARGE SCALE GENOMIC DNA]</scope>
    <source>
        <strain evidence="4 5">CBS 142.35</strain>
    </source>
</reference>
<proteinExistence type="predicted"/>
<dbReference type="OrthoDB" id="7763451at2759"/>
<accession>A0A8H7S316</accession>
<dbReference type="Proteomes" id="UP000646827">
    <property type="component" value="Unassembled WGS sequence"/>
</dbReference>
<dbReference type="PROSITE" id="PS50102">
    <property type="entry name" value="RRM"/>
    <property type="match status" value="1"/>
</dbReference>
<feature type="region of interest" description="Disordered" evidence="2">
    <location>
        <begin position="86"/>
        <end position="107"/>
    </location>
</feature>
<organism evidence="4 5">
    <name type="scientific">Circinella minor</name>
    <dbReference type="NCBI Taxonomy" id="1195481"/>
    <lineage>
        <taxon>Eukaryota</taxon>
        <taxon>Fungi</taxon>
        <taxon>Fungi incertae sedis</taxon>
        <taxon>Mucoromycota</taxon>
        <taxon>Mucoromycotina</taxon>
        <taxon>Mucoromycetes</taxon>
        <taxon>Mucorales</taxon>
        <taxon>Lichtheimiaceae</taxon>
        <taxon>Circinella</taxon>
    </lineage>
</organism>
<dbReference type="InterPro" id="IPR012677">
    <property type="entry name" value="Nucleotide-bd_a/b_plait_sf"/>
</dbReference>
<dbReference type="PANTHER" id="PTHR32343:SF10">
    <property type="entry name" value="RNA-BINDING REGION RNP-1 DOMAIN-CONTAINING PROTEIN"/>
    <property type="match status" value="1"/>
</dbReference>
<dbReference type="InterPro" id="IPR000504">
    <property type="entry name" value="RRM_dom"/>
</dbReference>
<name>A0A8H7S316_9FUNG</name>
<dbReference type="Gene3D" id="3.30.70.330">
    <property type="match status" value="1"/>
</dbReference>
<dbReference type="InterPro" id="IPR035979">
    <property type="entry name" value="RBD_domain_sf"/>
</dbReference>
<feature type="compositionally biased region" description="Basic and acidic residues" evidence="2">
    <location>
        <begin position="94"/>
        <end position="107"/>
    </location>
</feature>
<evidence type="ECO:0000313" key="4">
    <source>
        <dbReference type="EMBL" id="KAG2221779.1"/>
    </source>
</evidence>
<feature type="domain" description="RRM" evidence="3">
    <location>
        <begin position="11"/>
        <end position="81"/>
    </location>
</feature>
<sequence length="216" mass="24388">MLPIPTEPTPNFVIVRNVAPDTTESMLTDFFSFCGKIEDFSLNNDTTAFILFERPSAAKTAILLNNATVNGREIVVEPYFKEASALTSDEKDDDNDKTTIQKEEQEAKSKSTIMAELVAAGYKLTDPILHAASDFDKKYGVWNRVEPYWNRVNQKMHVGDTVHSLEDSADHWLKETSIGQKIQSNLVDPITAIHTEARQIVENKQQDQTNRANRSR</sequence>
<dbReference type="EMBL" id="JAEPRB010000100">
    <property type="protein sequence ID" value="KAG2221779.1"/>
    <property type="molecule type" value="Genomic_DNA"/>
</dbReference>
<dbReference type="Pfam" id="PF00076">
    <property type="entry name" value="RRM_1"/>
    <property type="match status" value="1"/>
</dbReference>
<evidence type="ECO:0000256" key="1">
    <source>
        <dbReference type="PROSITE-ProRule" id="PRU00176"/>
    </source>
</evidence>
<evidence type="ECO:0000259" key="3">
    <source>
        <dbReference type="PROSITE" id="PS50102"/>
    </source>
</evidence>
<dbReference type="PANTHER" id="PTHR32343">
    <property type="entry name" value="SERINE/ARGININE-RICH SPLICING FACTOR"/>
    <property type="match status" value="1"/>
</dbReference>
<protein>
    <recommendedName>
        <fullName evidence="3">RRM domain-containing protein</fullName>
    </recommendedName>
</protein>
<evidence type="ECO:0000313" key="5">
    <source>
        <dbReference type="Proteomes" id="UP000646827"/>
    </source>
</evidence>
<comment type="caution">
    <text evidence="4">The sequence shown here is derived from an EMBL/GenBank/DDBJ whole genome shotgun (WGS) entry which is preliminary data.</text>
</comment>
<evidence type="ECO:0000256" key="2">
    <source>
        <dbReference type="SAM" id="MobiDB-lite"/>
    </source>
</evidence>
<gene>
    <name evidence="4" type="ORF">INT45_003419</name>
</gene>
<dbReference type="GO" id="GO:0003723">
    <property type="term" value="F:RNA binding"/>
    <property type="evidence" value="ECO:0007669"/>
    <property type="project" value="UniProtKB-UniRule"/>
</dbReference>
<dbReference type="SUPFAM" id="SSF54928">
    <property type="entry name" value="RNA-binding domain, RBD"/>
    <property type="match status" value="1"/>
</dbReference>
<dbReference type="AlphaFoldDB" id="A0A8H7S316"/>
<dbReference type="SMART" id="SM00360">
    <property type="entry name" value="RRM"/>
    <property type="match status" value="1"/>
</dbReference>